<dbReference type="KEGG" id="pfj:MYCFIDRAFT_180369"/>
<keyword evidence="3" id="KW-1185">Reference proteome</keyword>
<evidence type="ECO:0000313" key="2">
    <source>
        <dbReference type="EMBL" id="EME77037.1"/>
    </source>
</evidence>
<protein>
    <submittedName>
        <fullName evidence="2">Uncharacterized protein</fullName>
    </submittedName>
</protein>
<dbReference type="EMBL" id="KB446571">
    <property type="protein sequence ID" value="EME77037.1"/>
    <property type="molecule type" value="Genomic_DNA"/>
</dbReference>
<feature type="compositionally biased region" description="Basic residues" evidence="1">
    <location>
        <begin position="138"/>
        <end position="147"/>
    </location>
</feature>
<feature type="compositionally biased region" description="Low complexity" evidence="1">
    <location>
        <begin position="340"/>
        <end position="357"/>
    </location>
</feature>
<feature type="region of interest" description="Disordered" evidence="1">
    <location>
        <begin position="186"/>
        <end position="233"/>
    </location>
</feature>
<feature type="compositionally biased region" description="Pro residues" evidence="1">
    <location>
        <begin position="330"/>
        <end position="339"/>
    </location>
</feature>
<dbReference type="Proteomes" id="UP000016932">
    <property type="component" value="Unassembled WGS sequence"/>
</dbReference>
<evidence type="ECO:0000256" key="1">
    <source>
        <dbReference type="SAM" id="MobiDB-lite"/>
    </source>
</evidence>
<feature type="region of interest" description="Disordered" evidence="1">
    <location>
        <begin position="127"/>
        <end position="156"/>
    </location>
</feature>
<proteinExistence type="predicted"/>
<dbReference type="GeneID" id="19334377"/>
<sequence>MYLATAQPPPSIPTSQPRSLAAFQHRNITMPCNYKAPASQAAFEEFVDGRCDSGVYINAITGAELNTLYDALVWSPPLPHPPADEERNKRNLLAWILRNYPELANPSQKMPTKAILHSSMQERNLLHHMPVDRPQHTGPRRNTKSTRRQPQASLQSLSAPLSLQSLSLQPAPSPDAMHALVPDVAFQTLTPSPPPPKRRTRKSLPSFVQKNEEPSDDELASSCTVPAGPAPSTQAMHALVPDIAFQTLPTSPTPPKRRSRKSHPFSVQEDDEESSSEDKLTSPRPSKSAQKAGIPPLHLLSPSSTEDDDDPYFSDHHNRVSTIASQPVKPTIPPPPPPSSSSIATATSATIPQQNIQIPPPPPPPSPPAENTTTPPPPPRSPDLLPPLLQALDGNTATLRNVCLARNWDAALYTLATMTSLVVMVRDSGVICILRECGKVSFTNRADYPTAVAVSVWLELGCDAM</sequence>
<reference evidence="2 3" key="1">
    <citation type="journal article" date="2012" name="PLoS Pathog.">
        <title>Diverse lifestyles and strategies of plant pathogenesis encoded in the genomes of eighteen Dothideomycetes fungi.</title>
        <authorList>
            <person name="Ohm R.A."/>
            <person name="Feau N."/>
            <person name="Henrissat B."/>
            <person name="Schoch C.L."/>
            <person name="Horwitz B.A."/>
            <person name="Barry K.W."/>
            <person name="Condon B.J."/>
            <person name="Copeland A.C."/>
            <person name="Dhillon B."/>
            <person name="Glaser F."/>
            <person name="Hesse C.N."/>
            <person name="Kosti I."/>
            <person name="LaButti K."/>
            <person name="Lindquist E.A."/>
            <person name="Lucas S."/>
            <person name="Salamov A.A."/>
            <person name="Bradshaw R.E."/>
            <person name="Ciuffetti L."/>
            <person name="Hamelin R.C."/>
            <person name="Kema G.H.J."/>
            <person name="Lawrence C."/>
            <person name="Scott J.A."/>
            <person name="Spatafora J.W."/>
            <person name="Turgeon B.G."/>
            <person name="de Wit P.J.G.M."/>
            <person name="Zhong S."/>
            <person name="Goodwin S.B."/>
            <person name="Grigoriev I.V."/>
        </authorList>
    </citation>
    <scope>NUCLEOTIDE SEQUENCE [LARGE SCALE GENOMIC DNA]</scope>
    <source>
        <strain evidence="2 3">CIRAD86</strain>
    </source>
</reference>
<accession>M3AHP6</accession>
<name>M3AHP6_PSEFD</name>
<feature type="region of interest" description="Disordered" evidence="1">
    <location>
        <begin position="246"/>
        <end position="386"/>
    </location>
</feature>
<organism evidence="2 3">
    <name type="scientific">Pseudocercospora fijiensis (strain CIRAD86)</name>
    <name type="common">Black leaf streak disease fungus</name>
    <name type="synonym">Mycosphaerella fijiensis</name>
    <dbReference type="NCBI Taxonomy" id="383855"/>
    <lineage>
        <taxon>Eukaryota</taxon>
        <taxon>Fungi</taxon>
        <taxon>Dikarya</taxon>
        <taxon>Ascomycota</taxon>
        <taxon>Pezizomycotina</taxon>
        <taxon>Dothideomycetes</taxon>
        <taxon>Dothideomycetidae</taxon>
        <taxon>Mycosphaerellales</taxon>
        <taxon>Mycosphaerellaceae</taxon>
        <taxon>Pseudocercospora</taxon>
    </lineage>
</organism>
<dbReference type="OrthoDB" id="10472649at2759"/>
<dbReference type="HOGENOM" id="CLU_634801_0_0_1"/>
<feature type="compositionally biased region" description="Pro residues" evidence="1">
    <location>
        <begin position="358"/>
        <end position="385"/>
    </location>
</feature>
<dbReference type="VEuPathDB" id="FungiDB:MYCFIDRAFT_180369"/>
<gene>
    <name evidence="2" type="ORF">MYCFIDRAFT_180369</name>
</gene>
<evidence type="ECO:0000313" key="3">
    <source>
        <dbReference type="Proteomes" id="UP000016932"/>
    </source>
</evidence>
<dbReference type="RefSeq" id="XP_007932362.1">
    <property type="nucleotide sequence ID" value="XM_007934171.1"/>
</dbReference>
<dbReference type="AlphaFoldDB" id="M3AHP6"/>